<gene>
    <name evidence="1" type="ORF">BDN71DRAFT_1503763</name>
</gene>
<dbReference type="OrthoDB" id="2839723at2759"/>
<comment type="caution">
    <text evidence="1">The sequence shown here is derived from an EMBL/GenBank/DDBJ whole genome shotgun (WGS) entry which is preliminary data.</text>
</comment>
<name>A0A9P6DBK2_PLEER</name>
<evidence type="ECO:0000313" key="2">
    <source>
        <dbReference type="Proteomes" id="UP000807025"/>
    </source>
</evidence>
<protein>
    <submittedName>
        <fullName evidence="1">Uncharacterized protein</fullName>
    </submittedName>
</protein>
<dbReference type="EMBL" id="MU154536">
    <property type="protein sequence ID" value="KAF9498697.1"/>
    <property type="molecule type" value="Genomic_DNA"/>
</dbReference>
<organism evidence="1 2">
    <name type="scientific">Pleurotus eryngii</name>
    <name type="common">Boletus of the steppes</name>
    <dbReference type="NCBI Taxonomy" id="5323"/>
    <lineage>
        <taxon>Eukaryota</taxon>
        <taxon>Fungi</taxon>
        <taxon>Dikarya</taxon>
        <taxon>Basidiomycota</taxon>
        <taxon>Agaricomycotina</taxon>
        <taxon>Agaricomycetes</taxon>
        <taxon>Agaricomycetidae</taxon>
        <taxon>Agaricales</taxon>
        <taxon>Pleurotineae</taxon>
        <taxon>Pleurotaceae</taxon>
        <taxon>Pleurotus</taxon>
    </lineage>
</organism>
<proteinExistence type="predicted"/>
<reference evidence="1" key="1">
    <citation type="submission" date="2020-11" db="EMBL/GenBank/DDBJ databases">
        <authorList>
            <consortium name="DOE Joint Genome Institute"/>
            <person name="Ahrendt S."/>
            <person name="Riley R."/>
            <person name="Andreopoulos W."/>
            <person name="Labutti K."/>
            <person name="Pangilinan J."/>
            <person name="Ruiz-Duenas F.J."/>
            <person name="Barrasa J.M."/>
            <person name="Sanchez-Garcia M."/>
            <person name="Camarero S."/>
            <person name="Miyauchi S."/>
            <person name="Serrano A."/>
            <person name="Linde D."/>
            <person name="Babiker R."/>
            <person name="Drula E."/>
            <person name="Ayuso-Fernandez I."/>
            <person name="Pacheco R."/>
            <person name="Padilla G."/>
            <person name="Ferreira P."/>
            <person name="Barriuso J."/>
            <person name="Kellner H."/>
            <person name="Castanera R."/>
            <person name="Alfaro M."/>
            <person name="Ramirez L."/>
            <person name="Pisabarro A.G."/>
            <person name="Kuo A."/>
            <person name="Tritt A."/>
            <person name="Lipzen A."/>
            <person name="He G."/>
            <person name="Yan M."/>
            <person name="Ng V."/>
            <person name="Cullen D."/>
            <person name="Martin F."/>
            <person name="Rosso M.-N."/>
            <person name="Henrissat B."/>
            <person name="Hibbett D."/>
            <person name="Martinez A.T."/>
            <person name="Grigoriev I.V."/>
        </authorList>
    </citation>
    <scope>NUCLEOTIDE SEQUENCE</scope>
    <source>
        <strain evidence="1">ATCC 90797</strain>
    </source>
</reference>
<dbReference type="Proteomes" id="UP000807025">
    <property type="component" value="Unassembled WGS sequence"/>
</dbReference>
<accession>A0A9P6DBK2</accession>
<evidence type="ECO:0000313" key="1">
    <source>
        <dbReference type="EMBL" id="KAF9498697.1"/>
    </source>
</evidence>
<dbReference type="AlphaFoldDB" id="A0A9P6DBK2"/>
<keyword evidence="2" id="KW-1185">Reference proteome</keyword>
<sequence>MRVSFTAATLIAIAVAGSLVNSAIIPRREMNRSRVDSRYFNDHVEAEEARDVPEIRSGHYDRGYAGSTYHARAHPRDFVRRVPVAAHSNEDYEQMEARDDRPVVVAYYVRGHARDFSRRGQN</sequence>